<dbReference type="Proteomes" id="UP000615755">
    <property type="component" value="Unassembled WGS sequence"/>
</dbReference>
<name>A0ABR9EHQ2_9GAMM</name>
<dbReference type="PROSITE" id="PS51257">
    <property type="entry name" value="PROKAR_LIPOPROTEIN"/>
    <property type="match status" value="1"/>
</dbReference>
<evidence type="ECO:0000313" key="3">
    <source>
        <dbReference type="Proteomes" id="UP000615755"/>
    </source>
</evidence>
<feature type="chain" id="PRO_5046304969" description="Alpha/beta hydrolase" evidence="1">
    <location>
        <begin position="28"/>
        <end position="353"/>
    </location>
</feature>
<evidence type="ECO:0000313" key="2">
    <source>
        <dbReference type="EMBL" id="MBE0370464.1"/>
    </source>
</evidence>
<comment type="caution">
    <text evidence="2">The sequence shown here is derived from an EMBL/GenBank/DDBJ whole genome shotgun (WGS) entry which is preliminary data.</text>
</comment>
<sequence length="353" mass="38483">MSLLKKPLTLIFGSIALLSCATQTAYAGQYKTILIHGFQADQLANASNTDVALDGEQYWSSFWLNHADERIDWPSYERLEGKIATDYIWPKLQQLSRDNVCNPGCVFVTHSTGDLVARYILDNQANWLENASMQPLNIVATFDLAGAGGGSELADIAVNAATDPSAVGSLVRQAIELWLGEIPQSGLGVLHDLKVNNARQTAQLPSDNAPRLRFVADDSDFLNLTSPFIAGNDDGVVATHSSCGASRADSFGSCSSNIDLDGHLKSQSDAVSGFMPYHYPLLMSDEYSHGNITDSAYQGTVAPATTQINLPGYKNISYNTYEKTTGSWFWKKTYRLVSESKQQSYSTLILNSL</sequence>
<keyword evidence="3" id="KW-1185">Reference proteome</keyword>
<evidence type="ECO:0008006" key="4">
    <source>
        <dbReference type="Google" id="ProtNLM"/>
    </source>
</evidence>
<proteinExistence type="predicted"/>
<gene>
    <name evidence="2" type="ORF">PAUR_b0510</name>
</gene>
<dbReference type="EMBL" id="AQGV01000015">
    <property type="protein sequence ID" value="MBE0370464.1"/>
    <property type="molecule type" value="Genomic_DNA"/>
</dbReference>
<dbReference type="RefSeq" id="WP_192509573.1">
    <property type="nucleotide sequence ID" value="NZ_AQGV01000015.1"/>
</dbReference>
<keyword evidence="1" id="KW-0732">Signal</keyword>
<protein>
    <recommendedName>
        <fullName evidence="4">Alpha/beta hydrolase</fullName>
    </recommendedName>
</protein>
<reference evidence="2 3" key="1">
    <citation type="submission" date="2015-03" db="EMBL/GenBank/DDBJ databases">
        <title>Genome sequence of Pseudoalteromonas aurantia.</title>
        <authorList>
            <person name="Xie B.-B."/>
            <person name="Rong J.-C."/>
            <person name="Qin Q.-L."/>
            <person name="Zhang Y.-Z."/>
        </authorList>
    </citation>
    <scope>NUCLEOTIDE SEQUENCE [LARGE SCALE GENOMIC DNA]</scope>
    <source>
        <strain evidence="2 3">208</strain>
    </source>
</reference>
<accession>A0ABR9EHQ2</accession>
<feature type="signal peptide" evidence="1">
    <location>
        <begin position="1"/>
        <end position="27"/>
    </location>
</feature>
<organism evidence="2 3">
    <name type="scientific">Pseudoalteromonas aurantia 208</name>
    <dbReference type="NCBI Taxonomy" id="1314867"/>
    <lineage>
        <taxon>Bacteria</taxon>
        <taxon>Pseudomonadati</taxon>
        <taxon>Pseudomonadota</taxon>
        <taxon>Gammaproteobacteria</taxon>
        <taxon>Alteromonadales</taxon>
        <taxon>Pseudoalteromonadaceae</taxon>
        <taxon>Pseudoalteromonas</taxon>
    </lineage>
</organism>
<evidence type="ECO:0000256" key="1">
    <source>
        <dbReference type="SAM" id="SignalP"/>
    </source>
</evidence>